<dbReference type="GO" id="GO:0003677">
    <property type="term" value="F:DNA binding"/>
    <property type="evidence" value="ECO:0007669"/>
    <property type="project" value="UniProtKB-KW"/>
</dbReference>
<feature type="domain" description="HTH luxR-type" evidence="4">
    <location>
        <begin position="191"/>
        <end position="256"/>
    </location>
</feature>
<reference evidence="5 6" key="1">
    <citation type="submission" date="2013-07" db="EMBL/GenBank/DDBJ databases">
        <title>Thioclava pacifica DSM 10166 Genome Sequencing.</title>
        <authorList>
            <person name="Lai Q."/>
            <person name="Shao Z."/>
        </authorList>
    </citation>
    <scope>NUCLEOTIDE SEQUENCE [LARGE SCALE GENOMIC DNA]</scope>
    <source>
        <strain evidence="5 6">DSM 10166</strain>
    </source>
</reference>
<keyword evidence="1" id="KW-0805">Transcription regulation</keyword>
<evidence type="ECO:0000313" key="5">
    <source>
        <dbReference type="EMBL" id="KEO54918.1"/>
    </source>
</evidence>
<evidence type="ECO:0000256" key="2">
    <source>
        <dbReference type="ARBA" id="ARBA00023125"/>
    </source>
</evidence>
<dbReference type="InterPro" id="IPR000792">
    <property type="entry name" value="Tscrpt_reg_LuxR_C"/>
</dbReference>
<keyword evidence="2" id="KW-0238">DNA-binding</keyword>
<dbReference type="InterPro" id="IPR016032">
    <property type="entry name" value="Sig_transdc_resp-reg_C-effctor"/>
</dbReference>
<dbReference type="STRING" id="1353537.TP2_16860"/>
<dbReference type="CDD" id="cd06170">
    <property type="entry name" value="LuxR_C_like"/>
    <property type="match status" value="1"/>
</dbReference>
<dbReference type="OrthoDB" id="343383at2"/>
<evidence type="ECO:0000313" key="6">
    <source>
        <dbReference type="Proteomes" id="UP000027432"/>
    </source>
</evidence>
<dbReference type="RefSeq" id="WP_051692196.1">
    <property type="nucleotide sequence ID" value="NZ_AUND01000006.1"/>
</dbReference>
<dbReference type="EMBL" id="AUND01000006">
    <property type="protein sequence ID" value="KEO54918.1"/>
    <property type="molecule type" value="Genomic_DNA"/>
</dbReference>
<gene>
    <name evidence="5" type="ORF">TP2_16860</name>
</gene>
<dbReference type="InterPro" id="IPR036388">
    <property type="entry name" value="WH-like_DNA-bd_sf"/>
</dbReference>
<comment type="caution">
    <text evidence="5">The sequence shown here is derived from an EMBL/GenBank/DDBJ whole genome shotgun (WGS) entry which is preliminary data.</text>
</comment>
<protein>
    <recommendedName>
        <fullName evidence="4">HTH luxR-type domain-containing protein</fullName>
    </recommendedName>
</protein>
<name>A0A074JH71_9RHOB</name>
<dbReference type="PROSITE" id="PS50043">
    <property type="entry name" value="HTH_LUXR_2"/>
    <property type="match status" value="1"/>
</dbReference>
<dbReference type="PANTHER" id="PTHR44688">
    <property type="entry name" value="DNA-BINDING TRANSCRIPTIONAL ACTIVATOR DEVR_DOSR"/>
    <property type="match status" value="1"/>
</dbReference>
<dbReference type="PRINTS" id="PR00038">
    <property type="entry name" value="HTHLUXR"/>
</dbReference>
<dbReference type="PANTHER" id="PTHR44688:SF16">
    <property type="entry name" value="DNA-BINDING TRANSCRIPTIONAL ACTIVATOR DEVR_DOSR"/>
    <property type="match status" value="1"/>
</dbReference>
<proteinExistence type="predicted"/>
<evidence type="ECO:0000256" key="1">
    <source>
        <dbReference type="ARBA" id="ARBA00023015"/>
    </source>
</evidence>
<dbReference type="GO" id="GO:0006355">
    <property type="term" value="P:regulation of DNA-templated transcription"/>
    <property type="evidence" value="ECO:0007669"/>
    <property type="project" value="InterPro"/>
</dbReference>
<dbReference type="PROSITE" id="PS00622">
    <property type="entry name" value="HTH_LUXR_1"/>
    <property type="match status" value="1"/>
</dbReference>
<dbReference type="Gene3D" id="1.10.10.10">
    <property type="entry name" value="Winged helix-like DNA-binding domain superfamily/Winged helix DNA-binding domain"/>
    <property type="match status" value="1"/>
</dbReference>
<accession>A0A074JH71</accession>
<evidence type="ECO:0000259" key="4">
    <source>
        <dbReference type="PROSITE" id="PS50043"/>
    </source>
</evidence>
<keyword evidence="6" id="KW-1185">Reference proteome</keyword>
<keyword evidence="3" id="KW-0804">Transcription</keyword>
<dbReference type="Pfam" id="PF00196">
    <property type="entry name" value="GerE"/>
    <property type="match status" value="1"/>
</dbReference>
<dbReference type="Proteomes" id="UP000027432">
    <property type="component" value="Unassembled WGS sequence"/>
</dbReference>
<sequence length="275" mass="30774">MSGWNERIADAITAMGTEDFARALDRATETLFPYKICMVFAYEGNATPQSLYHNLPPDAARIVIWDYCTGPYLLDPFYAETERRRSGMAGLRQMAPDKFFQSEYYAKHYSRTGIRDEIGIFAAIGPERVAVISFARERGQPVFSARERARLAEVGPVIEALMRAHWGVTAAREARDDAAETALPPLEVLLDRIAGGVLTPRETEVIAMVLRGYSTTAIGANLEISDETVKVHRKNAYRKLSISSQAQLFSLFLKALDESSAPVRERHVASLRKRE</sequence>
<dbReference type="AlphaFoldDB" id="A0A074JH71"/>
<evidence type="ECO:0000256" key="3">
    <source>
        <dbReference type="ARBA" id="ARBA00023163"/>
    </source>
</evidence>
<dbReference type="SUPFAM" id="SSF46894">
    <property type="entry name" value="C-terminal effector domain of the bipartite response regulators"/>
    <property type="match status" value="1"/>
</dbReference>
<organism evidence="5 6">
    <name type="scientific">Thioclava pacifica DSM 10166</name>
    <dbReference type="NCBI Taxonomy" id="1353537"/>
    <lineage>
        <taxon>Bacteria</taxon>
        <taxon>Pseudomonadati</taxon>
        <taxon>Pseudomonadota</taxon>
        <taxon>Alphaproteobacteria</taxon>
        <taxon>Rhodobacterales</taxon>
        <taxon>Paracoccaceae</taxon>
        <taxon>Thioclava</taxon>
    </lineage>
</organism>
<dbReference type="SMART" id="SM00421">
    <property type="entry name" value="HTH_LUXR"/>
    <property type="match status" value="1"/>
</dbReference>
<dbReference type="eggNOG" id="COG2197">
    <property type="taxonomic scope" value="Bacteria"/>
</dbReference>